<evidence type="ECO:0000313" key="15">
    <source>
        <dbReference type="EMBL" id="TBU24929.1"/>
    </source>
</evidence>
<feature type="signal peptide" evidence="12">
    <location>
        <begin position="1"/>
        <end position="17"/>
    </location>
</feature>
<keyword evidence="7" id="KW-0256">Endoplasmic reticulum</keyword>
<dbReference type="EMBL" id="ML143470">
    <property type="protein sequence ID" value="TBU24929.1"/>
    <property type="molecule type" value="Genomic_DNA"/>
</dbReference>
<evidence type="ECO:0000256" key="9">
    <source>
        <dbReference type="ARBA" id="ARBA00023136"/>
    </source>
</evidence>
<dbReference type="OrthoDB" id="28092at2759"/>
<dbReference type="PANTHER" id="PTHR21573">
    <property type="entry name" value="ER MEMBRANE PROTEIN COMPLEX SUBUNIT 1"/>
    <property type="match status" value="1"/>
</dbReference>
<feature type="domain" description="ER membrane protein complex subunit 1 C-terminal" evidence="13">
    <location>
        <begin position="802"/>
        <end position="1016"/>
    </location>
</feature>
<evidence type="ECO:0000256" key="1">
    <source>
        <dbReference type="ARBA" id="ARBA00004115"/>
    </source>
</evidence>
<accession>A0A4Q9MCP0</accession>
<dbReference type="InterPro" id="IPR058545">
    <property type="entry name" value="Beta-prop_EMC1_1st"/>
</dbReference>
<keyword evidence="9 11" id="KW-0472">Membrane</keyword>
<dbReference type="InterPro" id="IPR015943">
    <property type="entry name" value="WD40/YVTN_repeat-like_dom_sf"/>
</dbReference>
<dbReference type="GO" id="GO:0034975">
    <property type="term" value="P:protein folding in endoplasmic reticulum"/>
    <property type="evidence" value="ECO:0007669"/>
    <property type="project" value="TreeGrafter"/>
</dbReference>
<feature type="domain" description="EMC1 first beta-propeller" evidence="14">
    <location>
        <begin position="17"/>
        <end position="439"/>
    </location>
</feature>
<sequence length="1018" mass="111470">MRHLSLFLLCLAACTHALHSYEVGVTDWHKPLAGVPLVQSHSTAPVFHRRRYEDGQTSSVVLTATQSNVLAAIHSANGSIAWRHIFDDDDHIIGFKRDTDIVVALSGPGGANFRVFDSNSGHLLLERRLHDLAAGRLQEPESLGTSVGFGAEEKEKDIYVLTNGHTLRRLDRHTGEVRWGWTAPDQTSSVLYSKIFVTPSTVYLLGLSKSFASYTLHVTSLSPDGGVVVYSGNVPSSIKTGFSQVFVLSDVSAPDTVPRVVWFEDSKIKSLELAPELTAKPATVKGAAYKTIEDVGLSEYGQFVAIAENGSGRVIKLTPEGLKVIWEYSDSATSPTRTGSIYSGGLDVDGHPYIARVFWAHSLKTMSAHVFASHLAEGKGLVTGYTFPFKTGEHGIIRHVAVEAANPEHYRVLARLAVTTTTGAVQMWQKDQLQWTREEGLADIRVAELVELPERKIALHLDSEHETFGARVARQLLDAQDFPQYAVNFVRRFVTGSYTSVSTPVVAPTNASEPLSRDAFGFRKVIVAATPYGKIYGIDSANGDVLWSRVFGLGWAAQVGGQIIPAKLFVTRTVNDGESPQVVLVTQRKASNGLVDTVLFHVDALTGEDARRQSPSNDLLQGEDAVSGPLVEAFLLPTDAGRAVVLLDEFLQVHLYPNSDEVKAAFAAVAPSLRIPLRSGPPGQRRLTGHQVPSEVEFTGLHIAYPTWSLPFPTGEDIFAVFARPTDPVASLGKVLGNRTTLYKYLNPNLVGVVTGPPSTAPLSEKATCGVYLLDGAKGTIIYHSILPSVGGRCEVKATLVENWLVYHYYDPEVVVNQAKGYRVVSVELYEGRGVDDKRKSSDMSSLSNATTDVSVYEQAYVFPRGIRTITPTSTSYGISVKDIIVANENGQIQSFPRRFLDPRRPKHKPTTEEAEEWLIQYDPVIPDDPKRVLSHHYQVAKTQKIVTSPALLESTSLVFAHGLDLFFTRIAPSNTFDVLSESFNKPQLVVTIAGLAFAIVVVKPIVARKKLRERWYD</sequence>
<evidence type="ECO:0000256" key="3">
    <source>
        <dbReference type="ARBA" id="ARBA00011276"/>
    </source>
</evidence>
<comment type="subunit">
    <text evidence="3">Component of the ER membrane protein complex (EMC).</text>
</comment>
<evidence type="ECO:0000256" key="10">
    <source>
        <dbReference type="ARBA" id="ARBA00023180"/>
    </source>
</evidence>
<dbReference type="SUPFAM" id="SSF50998">
    <property type="entry name" value="Quinoprotein alcohol dehydrogenase-like"/>
    <property type="match status" value="1"/>
</dbReference>
<name>A0A4Q9MCP0_9APHY</name>
<reference evidence="15" key="1">
    <citation type="submission" date="2019-01" db="EMBL/GenBank/DDBJ databases">
        <title>Draft genome sequences of three monokaryotic isolates of the white-rot basidiomycete fungus Dichomitus squalens.</title>
        <authorList>
            <consortium name="DOE Joint Genome Institute"/>
            <person name="Lopez S.C."/>
            <person name="Andreopoulos B."/>
            <person name="Pangilinan J."/>
            <person name="Lipzen A."/>
            <person name="Riley R."/>
            <person name="Ahrendt S."/>
            <person name="Ng V."/>
            <person name="Barry K."/>
            <person name="Daum C."/>
            <person name="Grigoriev I.V."/>
            <person name="Hilden K.S."/>
            <person name="Makela M.R."/>
            <person name="de Vries R.P."/>
        </authorList>
    </citation>
    <scope>NUCLEOTIDE SEQUENCE [LARGE SCALE GENOMIC DNA]</scope>
    <source>
        <strain evidence="15">OM18370.1</strain>
    </source>
</reference>
<evidence type="ECO:0000259" key="14">
    <source>
        <dbReference type="Pfam" id="PF25293"/>
    </source>
</evidence>
<protein>
    <recommendedName>
        <fullName evidence="4">ER membrane protein complex subunit 1</fullName>
    </recommendedName>
</protein>
<evidence type="ECO:0000256" key="6">
    <source>
        <dbReference type="ARBA" id="ARBA00022729"/>
    </source>
</evidence>
<keyword evidence="6 12" id="KW-0732">Signal</keyword>
<gene>
    <name evidence="15" type="ORF">BD311DRAFT_780673</name>
</gene>
<comment type="similarity">
    <text evidence="2">Belongs to the EMC1 family.</text>
</comment>
<dbReference type="InterPro" id="IPR011678">
    <property type="entry name" value="EMC1_C"/>
</dbReference>
<organism evidence="15">
    <name type="scientific">Dichomitus squalens</name>
    <dbReference type="NCBI Taxonomy" id="114155"/>
    <lineage>
        <taxon>Eukaryota</taxon>
        <taxon>Fungi</taxon>
        <taxon>Dikarya</taxon>
        <taxon>Basidiomycota</taxon>
        <taxon>Agaricomycotina</taxon>
        <taxon>Agaricomycetes</taxon>
        <taxon>Polyporales</taxon>
        <taxon>Polyporaceae</taxon>
        <taxon>Dichomitus</taxon>
    </lineage>
</organism>
<dbReference type="AlphaFoldDB" id="A0A4Q9MCP0"/>
<keyword evidence="5 11" id="KW-0812">Transmembrane</keyword>
<dbReference type="PANTHER" id="PTHR21573:SF0">
    <property type="entry name" value="ER MEMBRANE PROTEIN COMPLEX SUBUNIT 1"/>
    <property type="match status" value="1"/>
</dbReference>
<dbReference type="Gene3D" id="2.130.10.10">
    <property type="entry name" value="YVTN repeat-like/Quinoprotein amine dehydrogenase"/>
    <property type="match status" value="1"/>
</dbReference>
<evidence type="ECO:0000256" key="8">
    <source>
        <dbReference type="ARBA" id="ARBA00022989"/>
    </source>
</evidence>
<evidence type="ECO:0000256" key="11">
    <source>
        <dbReference type="SAM" id="Phobius"/>
    </source>
</evidence>
<evidence type="ECO:0000256" key="5">
    <source>
        <dbReference type="ARBA" id="ARBA00022692"/>
    </source>
</evidence>
<dbReference type="Pfam" id="PF25293">
    <property type="entry name" value="Beta-prop_EMC1_N"/>
    <property type="match status" value="1"/>
</dbReference>
<dbReference type="InterPro" id="IPR026895">
    <property type="entry name" value="EMC1"/>
</dbReference>
<evidence type="ECO:0000256" key="2">
    <source>
        <dbReference type="ARBA" id="ARBA00007904"/>
    </source>
</evidence>
<dbReference type="GO" id="GO:0072546">
    <property type="term" value="C:EMC complex"/>
    <property type="evidence" value="ECO:0007669"/>
    <property type="project" value="InterPro"/>
</dbReference>
<feature type="chain" id="PRO_5020527359" description="ER membrane protein complex subunit 1" evidence="12">
    <location>
        <begin position="18"/>
        <end position="1018"/>
    </location>
</feature>
<evidence type="ECO:0000259" key="13">
    <source>
        <dbReference type="Pfam" id="PF07774"/>
    </source>
</evidence>
<dbReference type="Pfam" id="PF07774">
    <property type="entry name" value="EMC1_C"/>
    <property type="match status" value="1"/>
</dbReference>
<proteinExistence type="inferred from homology"/>
<dbReference type="Proteomes" id="UP000292957">
    <property type="component" value="Unassembled WGS sequence"/>
</dbReference>
<evidence type="ECO:0000256" key="12">
    <source>
        <dbReference type="SAM" id="SignalP"/>
    </source>
</evidence>
<comment type="subcellular location">
    <subcellularLocation>
        <location evidence="1">Endoplasmic reticulum membrane</location>
        <topology evidence="1">Single-pass type I membrane protein</topology>
    </subcellularLocation>
</comment>
<evidence type="ECO:0000256" key="7">
    <source>
        <dbReference type="ARBA" id="ARBA00022824"/>
    </source>
</evidence>
<evidence type="ECO:0000256" key="4">
    <source>
        <dbReference type="ARBA" id="ARBA00020824"/>
    </source>
</evidence>
<dbReference type="InterPro" id="IPR011047">
    <property type="entry name" value="Quinoprotein_ADH-like_sf"/>
</dbReference>
<keyword evidence="8 11" id="KW-1133">Transmembrane helix</keyword>
<feature type="transmembrane region" description="Helical" evidence="11">
    <location>
        <begin position="989"/>
        <end position="1007"/>
    </location>
</feature>
<keyword evidence="10" id="KW-0325">Glycoprotein</keyword>